<dbReference type="RefSeq" id="WP_380796746.1">
    <property type="nucleotide sequence ID" value="NZ_JBHRVU010000004.1"/>
</dbReference>
<organism evidence="2 3">
    <name type="scientific">Sphingobium rhizovicinum</name>
    <dbReference type="NCBI Taxonomy" id="432308"/>
    <lineage>
        <taxon>Bacteria</taxon>
        <taxon>Pseudomonadati</taxon>
        <taxon>Pseudomonadota</taxon>
        <taxon>Alphaproteobacteria</taxon>
        <taxon>Sphingomonadales</taxon>
        <taxon>Sphingomonadaceae</taxon>
        <taxon>Sphingobium</taxon>
    </lineage>
</organism>
<accession>A0ABV7NGE8</accession>
<dbReference type="Proteomes" id="UP001595681">
    <property type="component" value="Unassembled WGS sequence"/>
</dbReference>
<protein>
    <submittedName>
        <fullName evidence="2">Uncharacterized protein</fullName>
    </submittedName>
</protein>
<reference evidence="3" key="1">
    <citation type="journal article" date="2019" name="Int. J. Syst. Evol. Microbiol.">
        <title>The Global Catalogue of Microorganisms (GCM) 10K type strain sequencing project: providing services to taxonomists for standard genome sequencing and annotation.</title>
        <authorList>
            <consortium name="The Broad Institute Genomics Platform"/>
            <consortium name="The Broad Institute Genome Sequencing Center for Infectious Disease"/>
            <person name="Wu L."/>
            <person name="Ma J."/>
        </authorList>
    </citation>
    <scope>NUCLEOTIDE SEQUENCE [LARGE SCALE GENOMIC DNA]</scope>
    <source>
        <strain evidence="3">CCM 7491</strain>
    </source>
</reference>
<evidence type="ECO:0000313" key="2">
    <source>
        <dbReference type="EMBL" id="MFC3442563.1"/>
    </source>
</evidence>
<evidence type="ECO:0000256" key="1">
    <source>
        <dbReference type="SAM" id="MobiDB-lite"/>
    </source>
</evidence>
<sequence>MSNAASGSKASPVRPTMPKQRKRRGLRKVIFLPDKALSLLVRAGVTLPEGEPETVYGYLDKAGQPRRVVARFAHGWRADLRICPDGRFTLRQSSNIRPEAS</sequence>
<evidence type="ECO:0000313" key="3">
    <source>
        <dbReference type="Proteomes" id="UP001595681"/>
    </source>
</evidence>
<keyword evidence="3" id="KW-1185">Reference proteome</keyword>
<dbReference type="EMBL" id="JBHRVU010000004">
    <property type="protein sequence ID" value="MFC3442563.1"/>
    <property type="molecule type" value="Genomic_DNA"/>
</dbReference>
<feature type="region of interest" description="Disordered" evidence="1">
    <location>
        <begin position="1"/>
        <end position="25"/>
    </location>
</feature>
<comment type="caution">
    <text evidence="2">The sequence shown here is derived from an EMBL/GenBank/DDBJ whole genome shotgun (WGS) entry which is preliminary data.</text>
</comment>
<gene>
    <name evidence="2" type="ORF">ACFOKF_15415</name>
</gene>
<name>A0ABV7NGE8_9SPHN</name>
<proteinExistence type="predicted"/>